<protein>
    <submittedName>
        <fullName evidence="1">Uncharacterized protein</fullName>
    </submittedName>
</protein>
<keyword evidence="2" id="KW-1185">Reference proteome</keyword>
<reference evidence="1 2" key="1">
    <citation type="journal article" date="2024" name="G3 (Bethesda)">
        <title>Genome assembly of Hibiscus sabdariffa L. provides insights into metabolisms of medicinal natural products.</title>
        <authorList>
            <person name="Kim T."/>
        </authorList>
    </citation>
    <scope>NUCLEOTIDE SEQUENCE [LARGE SCALE GENOMIC DNA]</scope>
    <source>
        <strain evidence="1">TK-2024</strain>
        <tissue evidence="1">Old leaves</tissue>
    </source>
</reference>
<organism evidence="1 2">
    <name type="scientific">Hibiscus sabdariffa</name>
    <name type="common">roselle</name>
    <dbReference type="NCBI Taxonomy" id="183260"/>
    <lineage>
        <taxon>Eukaryota</taxon>
        <taxon>Viridiplantae</taxon>
        <taxon>Streptophyta</taxon>
        <taxon>Embryophyta</taxon>
        <taxon>Tracheophyta</taxon>
        <taxon>Spermatophyta</taxon>
        <taxon>Magnoliopsida</taxon>
        <taxon>eudicotyledons</taxon>
        <taxon>Gunneridae</taxon>
        <taxon>Pentapetalae</taxon>
        <taxon>rosids</taxon>
        <taxon>malvids</taxon>
        <taxon>Malvales</taxon>
        <taxon>Malvaceae</taxon>
        <taxon>Malvoideae</taxon>
        <taxon>Hibiscus</taxon>
    </lineage>
</organism>
<evidence type="ECO:0000313" key="1">
    <source>
        <dbReference type="EMBL" id="KAK9042200.1"/>
    </source>
</evidence>
<name>A0ABR2TXX3_9ROSI</name>
<dbReference type="Proteomes" id="UP001396334">
    <property type="component" value="Unassembled WGS sequence"/>
</dbReference>
<evidence type="ECO:0000313" key="2">
    <source>
        <dbReference type="Proteomes" id="UP001396334"/>
    </source>
</evidence>
<gene>
    <name evidence="1" type="ORF">V6N11_017279</name>
</gene>
<proteinExistence type="predicted"/>
<comment type="caution">
    <text evidence="1">The sequence shown here is derived from an EMBL/GenBank/DDBJ whole genome shotgun (WGS) entry which is preliminary data.</text>
</comment>
<accession>A0ABR2TXX3</accession>
<dbReference type="EMBL" id="JBBPBN010000004">
    <property type="protein sequence ID" value="KAK9042200.1"/>
    <property type="molecule type" value="Genomic_DNA"/>
</dbReference>
<sequence>MNYEQEIRGREEQGEGLSCLGGAGGGCQKIVKRKKENGRKNMKNEKIAIWAQCSCNLDPYTPYIAVTYMDRSFPDEISL</sequence>